<keyword evidence="2" id="KW-1185">Reference proteome</keyword>
<keyword evidence="1" id="KW-0808">Transferase</keyword>
<comment type="caution">
    <text evidence="1">The sequence shown here is derived from an EMBL/GenBank/DDBJ whole genome shotgun (WGS) entry which is preliminary data.</text>
</comment>
<keyword evidence="1" id="KW-0489">Methyltransferase</keyword>
<organism evidence="1 2">
    <name type="scientific">Thelephora ganbajun</name>
    <name type="common">Ganba fungus</name>
    <dbReference type="NCBI Taxonomy" id="370292"/>
    <lineage>
        <taxon>Eukaryota</taxon>
        <taxon>Fungi</taxon>
        <taxon>Dikarya</taxon>
        <taxon>Basidiomycota</taxon>
        <taxon>Agaricomycotina</taxon>
        <taxon>Agaricomycetes</taxon>
        <taxon>Thelephorales</taxon>
        <taxon>Thelephoraceae</taxon>
        <taxon>Thelephora</taxon>
    </lineage>
</organism>
<proteinExistence type="predicted"/>
<evidence type="ECO:0000313" key="1">
    <source>
        <dbReference type="EMBL" id="KAF9651472.1"/>
    </source>
</evidence>
<reference evidence="1" key="2">
    <citation type="journal article" date="2020" name="Nat. Commun.">
        <title>Large-scale genome sequencing of mycorrhizal fungi provides insights into the early evolution of symbiotic traits.</title>
        <authorList>
            <person name="Miyauchi S."/>
            <person name="Kiss E."/>
            <person name="Kuo A."/>
            <person name="Drula E."/>
            <person name="Kohler A."/>
            <person name="Sanchez-Garcia M."/>
            <person name="Morin E."/>
            <person name="Andreopoulos B."/>
            <person name="Barry K.W."/>
            <person name="Bonito G."/>
            <person name="Buee M."/>
            <person name="Carver A."/>
            <person name="Chen C."/>
            <person name="Cichocki N."/>
            <person name="Clum A."/>
            <person name="Culley D."/>
            <person name="Crous P.W."/>
            <person name="Fauchery L."/>
            <person name="Girlanda M."/>
            <person name="Hayes R.D."/>
            <person name="Keri Z."/>
            <person name="LaButti K."/>
            <person name="Lipzen A."/>
            <person name="Lombard V."/>
            <person name="Magnuson J."/>
            <person name="Maillard F."/>
            <person name="Murat C."/>
            <person name="Nolan M."/>
            <person name="Ohm R.A."/>
            <person name="Pangilinan J."/>
            <person name="Pereira M.F."/>
            <person name="Perotto S."/>
            <person name="Peter M."/>
            <person name="Pfister S."/>
            <person name="Riley R."/>
            <person name="Sitrit Y."/>
            <person name="Stielow J.B."/>
            <person name="Szollosi G."/>
            <person name="Zifcakova L."/>
            <person name="Stursova M."/>
            <person name="Spatafora J.W."/>
            <person name="Tedersoo L."/>
            <person name="Vaario L.M."/>
            <person name="Yamada A."/>
            <person name="Yan M."/>
            <person name="Wang P."/>
            <person name="Xu J."/>
            <person name="Bruns T."/>
            <person name="Baldrian P."/>
            <person name="Vilgalys R."/>
            <person name="Dunand C."/>
            <person name="Henrissat B."/>
            <person name="Grigoriev I.V."/>
            <person name="Hibbett D."/>
            <person name="Nagy L.G."/>
            <person name="Martin F.M."/>
        </authorList>
    </citation>
    <scope>NUCLEOTIDE SEQUENCE</scope>
    <source>
        <strain evidence="1">P2</strain>
    </source>
</reference>
<protein>
    <submittedName>
        <fullName evidence="1">S-adenosyl-L-methionine-dependent methyltransferase</fullName>
    </submittedName>
</protein>
<gene>
    <name evidence="1" type="ORF">BDM02DRAFT_3110538</name>
</gene>
<reference evidence="1" key="1">
    <citation type="submission" date="2019-10" db="EMBL/GenBank/DDBJ databases">
        <authorList>
            <consortium name="DOE Joint Genome Institute"/>
            <person name="Kuo A."/>
            <person name="Miyauchi S."/>
            <person name="Kiss E."/>
            <person name="Drula E."/>
            <person name="Kohler A."/>
            <person name="Sanchez-Garcia M."/>
            <person name="Andreopoulos B."/>
            <person name="Barry K.W."/>
            <person name="Bonito G."/>
            <person name="Buee M."/>
            <person name="Carver A."/>
            <person name="Chen C."/>
            <person name="Cichocki N."/>
            <person name="Clum A."/>
            <person name="Culley D."/>
            <person name="Crous P.W."/>
            <person name="Fauchery L."/>
            <person name="Girlanda M."/>
            <person name="Hayes R."/>
            <person name="Keri Z."/>
            <person name="Labutti K."/>
            <person name="Lipzen A."/>
            <person name="Lombard V."/>
            <person name="Magnuson J."/>
            <person name="Maillard F."/>
            <person name="Morin E."/>
            <person name="Murat C."/>
            <person name="Nolan M."/>
            <person name="Ohm R."/>
            <person name="Pangilinan J."/>
            <person name="Pereira M."/>
            <person name="Perotto S."/>
            <person name="Peter M."/>
            <person name="Riley R."/>
            <person name="Sitrit Y."/>
            <person name="Stielow B."/>
            <person name="Szollosi G."/>
            <person name="Zifcakova L."/>
            <person name="Stursova M."/>
            <person name="Spatafora J.W."/>
            <person name="Tedersoo L."/>
            <person name="Vaario L.-M."/>
            <person name="Yamada A."/>
            <person name="Yan M."/>
            <person name="Wang P."/>
            <person name="Xu J."/>
            <person name="Bruns T."/>
            <person name="Baldrian P."/>
            <person name="Vilgalys R."/>
            <person name="Henrissat B."/>
            <person name="Grigoriev I.V."/>
            <person name="Hibbett D."/>
            <person name="Nagy L.G."/>
            <person name="Martin F.M."/>
        </authorList>
    </citation>
    <scope>NUCLEOTIDE SEQUENCE</scope>
    <source>
        <strain evidence="1">P2</strain>
    </source>
</reference>
<accession>A0ACB6ZPP3</accession>
<sequence>MAESSPVEYVPNDNELLETENLEIVGEDPGNGSLKTGTVPVRILTEFSVFNLETKCLAGLHSLLAPRDSPHLSSYCVVGYVLPVTENAVDDAGETLDPDLEDCQYIRLSTICSMNLFDFDDDQRVLDRRIWLETKHAWYIVGRPSPAYAQLFKDFELAHELTYVLLSSCLQDHQVTISSFKKRIQAEYPPDVVQSFEDSLRNDTKAQFIMQFLMDFSHQGIVSTPLIQKLFPGLEPDEELLEEIPDLDEPPVAVITPRIDQVCGRLFKYYQSFKVEGHSLVGVGSSARREAIEVHGAYPEIRWVSDEVIPGYYDSVRVDNVLYQIKDIVLVELDRDHERTGVASISEGVNPLANQYWFAQIWYFFQDPQTEEMIFHGQWLEPGSHTIQEEAAHPNSLYLIMECADIPIGAIVSKCNIQPFHYASPLPTFNIHQPNNFFTSFIWDQNHCRFINPTEQAVEDVLRASTSPMPCYSCGVSQLENLAQIPILHSSSSPYLKYLGHTFYPLDFVYLIPKGNSHLYDIGQIISIPNSEEVQVLKYRRLDQPQGPFSEAILVPTTKVSTIPTQKLEGICWAKSYNSMSEEEHAAWCSLPDHYIIYSADLKYSLGFQLHYDFLTSEKRFLQFHEPLRGLELFAGAGGFGTGLGQSGHIKTLWAIEWDEPAATTYSLNHPDTQVFNQDCNLFLSNAIKHSMLETLDGKLHQLPHPGDVDIIFGGPPCQAFSGKAVRKRQDDPRVTLVCNMLSYVEYYQPKYFMLENVERMINHPLAADLVNKRFIGGVTQGMLKLITASLASIGYQHQIALMQAGRYGVPQSRERVIILASRGDIPLPDFPLPTHTFNRHATRKKLVNGKQLQPIQRSGGNHPFLHECLCAPLPAATIDDYLGDLPAFNWDELTPASQIGFTKPVQYSSPPKNTYQYHLRGRKSKVSQHYTKKCGSLTTERVINIPLQPGANHSNLPEDLQFLPELKNGKPYKRYTQTFGRLDGNGHISTLLTDGPNPSSVVKSIHPHQNRVLTVREYARLQGFPDSYVFGDASDHSSSAATEQFRQIGNAVPVPLAAALGRAIGKAVVKMWKDEDEEQMRVDSPEL</sequence>
<name>A0ACB6ZPP3_THEGA</name>
<dbReference type="EMBL" id="MU117975">
    <property type="protein sequence ID" value="KAF9651472.1"/>
    <property type="molecule type" value="Genomic_DNA"/>
</dbReference>
<evidence type="ECO:0000313" key="2">
    <source>
        <dbReference type="Proteomes" id="UP000886501"/>
    </source>
</evidence>
<dbReference type="Proteomes" id="UP000886501">
    <property type="component" value="Unassembled WGS sequence"/>
</dbReference>